<dbReference type="Proteomes" id="UP001626550">
    <property type="component" value="Unassembled WGS sequence"/>
</dbReference>
<evidence type="ECO:0000313" key="2">
    <source>
        <dbReference type="EMBL" id="KAL3312897.1"/>
    </source>
</evidence>
<dbReference type="AlphaFoldDB" id="A0ABD2Q196"/>
<feature type="region of interest" description="Disordered" evidence="1">
    <location>
        <begin position="46"/>
        <end position="67"/>
    </location>
</feature>
<organism evidence="2 3">
    <name type="scientific">Cichlidogyrus casuarinus</name>
    <dbReference type="NCBI Taxonomy" id="1844966"/>
    <lineage>
        <taxon>Eukaryota</taxon>
        <taxon>Metazoa</taxon>
        <taxon>Spiralia</taxon>
        <taxon>Lophotrochozoa</taxon>
        <taxon>Platyhelminthes</taxon>
        <taxon>Monogenea</taxon>
        <taxon>Monopisthocotylea</taxon>
        <taxon>Dactylogyridea</taxon>
        <taxon>Ancyrocephalidae</taxon>
        <taxon>Cichlidogyrus</taxon>
    </lineage>
</organism>
<name>A0ABD2Q196_9PLAT</name>
<keyword evidence="3" id="KW-1185">Reference proteome</keyword>
<feature type="non-terminal residue" evidence="2">
    <location>
        <position position="529"/>
    </location>
</feature>
<comment type="caution">
    <text evidence="2">The sequence shown here is derived from an EMBL/GenBank/DDBJ whole genome shotgun (WGS) entry which is preliminary data.</text>
</comment>
<dbReference type="EMBL" id="JBJKFK010001513">
    <property type="protein sequence ID" value="KAL3312897.1"/>
    <property type="molecule type" value="Genomic_DNA"/>
</dbReference>
<feature type="compositionally biased region" description="Basic and acidic residues" evidence="1">
    <location>
        <begin position="50"/>
        <end position="63"/>
    </location>
</feature>
<proteinExistence type="predicted"/>
<gene>
    <name evidence="2" type="ORF">Ciccas_008510</name>
</gene>
<reference evidence="2 3" key="1">
    <citation type="submission" date="2024-11" db="EMBL/GenBank/DDBJ databases">
        <title>Adaptive evolution of stress response genes in parasites aligns with host niche diversity.</title>
        <authorList>
            <person name="Hahn C."/>
            <person name="Resl P."/>
        </authorList>
    </citation>
    <scope>NUCLEOTIDE SEQUENCE [LARGE SCALE GENOMIC DNA]</scope>
    <source>
        <strain evidence="2">EGGRZ-B1_66</strain>
        <tissue evidence="2">Body</tissue>
    </source>
</reference>
<evidence type="ECO:0000256" key="1">
    <source>
        <dbReference type="SAM" id="MobiDB-lite"/>
    </source>
</evidence>
<sequence>MVSLIRALNNIVANNISPIAAHKFHSHVRSKVLQKLNEAADLEAQQEAANQKREARAAARKANEEEDEDTIDFGDLFASPDETCPDVQLNVNTGVPMDVEAVSPQASPAEVTPLDSSVAGPREELLLSTFTPSLKPSMAYSWNNWKICCLNGRLHLFSNYAYIQCPVEFSLPNSDAKLPPLLFECLFATKSDGPFALEITRDGKNHEKTSQYVAPLLGKNLLVELCDSGQEPASVSNPKFVIALSCNVTDGFYRVEYTSETAISTTPFSQSNRSKWKSTAEGVYNRSQLHLDGIMERKHADRGVPIDLTRNQTAEGPIKRSAWLNEINFLCEKEPQVTEPSSEEPISRITCSAGNLTRTLDECYKSQDDASKNKDAQRKLLLQKLETVRLRIYQLSQYLLDMELKLPKLEHARTSPTPTASPSPGEPKQRQLIRLNSALQIRSHLELLRHIKDNIEEAAVRRLVFQSAHASSSALDQLGSAFSQLAQVFKQGEHTAMSYELALSGLINSLWFALSASFASHWHIESCDR</sequence>
<protein>
    <submittedName>
        <fullName evidence="2">Uncharacterized protein</fullName>
    </submittedName>
</protein>
<accession>A0ABD2Q196</accession>
<evidence type="ECO:0000313" key="3">
    <source>
        <dbReference type="Proteomes" id="UP001626550"/>
    </source>
</evidence>